<dbReference type="Gene3D" id="3.30.70.1060">
    <property type="entry name" value="Dimeric alpha+beta barrel"/>
    <property type="match status" value="1"/>
</dbReference>
<protein>
    <submittedName>
        <fullName evidence="3">YCII-related domain-containing protein</fullName>
    </submittedName>
</protein>
<dbReference type="PANTHER" id="PTHR37828:SF1">
    <property type="entry name" value="YCII-RELATED DOMAIN-CONTAINING PROTEIN"/>
    <property type="match status" value="1"/>
</dbReference>
<dbReference type="AlphaFoldDB" id="A0A1M7ZM58"/>
<evidence type="ECO:0000256" key="1">
    <source>
        <dbReference type="ARBA" id="ARBA00007689"/>
    </source>
</evidence>
<dbReference type="EMBL" id="FRXO01000004">
    <property type="protein sequence ID" value="SHO65899.1"/>
    <property type="molecule type" value="Genomic_DNA"/>
</dbReference>
<sequence length="94" mass="10057">MFFITLRFADKARAPQFMDAHNAWLRRGFDDGVFLVAGSLLPGAGGAILAHNASADEIETRVQADPFVAEGVVSAEIVAIAPGRTDERLAFLKA</sequence>
<accession>A0A1M7ZM58</accession>
<evidence type="ECO:0000259" key="2">
    <source>
        <dbReference type="Pfam" id="PF03795"/>
    </source>
</evidence>
<proteinExistence type="inferred from homology"/>
<keyword evidence="4" id="KW-1185">Reference proteome</keyword>
<dbReference type="PANTHER" id="PTHR37828">
    <property type="entry name" value="GSR2449 PROTEIN"/>
    <property type="match status" value="1"/>
</dbReference>
<dbReference type="SUPFAM" id="SSF54909">
    <property type="entry name" value="Dimeric alpha+beta barrel"/>
    <property type="match status" value="1"/>
</dbReference>
<name>A0A1M7ZM58_9HYPH</name>
<evidence type="ECO:0000313" key="4">
    <source>
        <dbReference type="Proteomes" id="UP000186406"/>
    </source>
</evidence>
<dbReference type="Pfam" id="PF03795">
    <property type="entry name" value="YCII"/>
    <property type="match status" value="1"/>
</dbReference>
<comment type="similarity">
    <text evidence="1">Belongs to the YciI family.</text>
</comment>
<dbReference type="RefSeq" id="WP_073629150.1">
    <property type="nucleotide sequence ID" value="NZ_FRXO01000004.1"/>
</dbReference>
<dbReference type="Proteomes" id="UP000186406">
    <property type="component" value="Unassembled WGS sequence"/>
</dbReference>
<gene>
    <name evidence="3" type="ORF">SAMN02745172_02548</name>
</gene>
<organism evidence="3 4">
    <name type="scientific">Pseudoxanthobacter soli DSM 19599</name>
    <dbReference type="NCBI Taxonomy" id="1123029"/>
    <lineage>
        <taxon>Bacteria</taxon>
        <taxon>Pseudomonadati</taxon>
        <taxon>Pseudomonadota</taxon>
        <taxon>Alphaproteobacteria</taxon>
        <taxon>Hyphomicrobiales</taxon>
        <taxon>Segnochrobactraceae</taxon>
        <taxon>Pseudoxanthobacter</taxon>
    </lineage>
</organism>
<feature type="domain" description="YCII-related" evidence="2">
    <location>
        <begin position="13"/>
        <end position="76"/>
    </location>
</feature>
<dbReference type="STRING" id="1123029.SAMN02745172_02548"/>
<dbReference type="OrthoDB" id="9814407at2"/>
<dbReference type="InterPro" id="IPR011008">
    <property type="entry name" value="Dimeric_a/b-barrel"/>
</dbReference>
<reference evidence="3 4" key="1">
    <citation type="submission" date="2016-12" db="EMBL/GenBank/DDBJ databases">
        <authorList>
            <person name="Song W.-J."/>
            <person name="Kurnit D.M."/>
        </authorList>
    </citation>
    <scope>NUCLEOTIDE SEQUENCE [LARGE SCALE GENOMIC DNA]</scope>
    <source>
        <strain evidence="3 4">DSM 19599</strain>
    </source>
</reference>
<evidence type="ECO:0000313" key="3">
    <source>
        <dbReference type="EMBL" id="SHO65899.1"/>
    </source>
</evidence>
<dbReference type="InterPro" id="IPR005545">
    <property type="entry name" value="YCII"/>
</dbReference>